<evidence type="ECO:0000313" key="3">
    <source>
        <dbReference type="Proteomes" id="UP000324781"/>
    </source>
</evidence>
<gene>
    <name evidence="2" type="ORF">SAMN05444373_101617</name>
</gene>
<evidence type="ECO:0000313" key="2">
    <source>
        <dbReference type="EMBL" id="SHI95145.1"/>
    </source>
</evidence>
<keyword evidence="1" id="KW-0812">Transmembrane</keyword>
<feature type="transmembrane region" description="Helical" evidence="1">
    <location>
        <begin position="6"/>
        <end position="24"/>
    </location>
</feature>
<evidence type="ECO:0000256" key="1">
    <source>
        <dbReference type="SAM" id="Phobius"/>
    </source>
</evidence>
<keyword evidence="1" id="KW-0472">Membrane</keyword>
<reference evidence="2 3" key="1">
    <citation type="submission" date="2016-11" db="EMBL/GenBank/DDBJ databases">
        <authorList>
            <person name="Varghese N."/>
            <person name="Submissions S."/>
        </authorList>
    </citation>
    <scope>NUCLEOTIDE SEQUENCE [LARGE SCALE GENOMIC DNA]</scope>
    <source>
        <strain evidence="2 3">DSM 19027</strain>
    </source>
</reference>
<organism evidence="2 3">
    <name type="scientific">Thermoclostridium caenicola</name>
    <dbReference type="NCBI Taxonomy" id="659425"/>
    <lineage>
        <taxon>Bacteria</taxon>
        <taxon>Bacillati</taxon>
        <taxon>Bacillota</taxon>
        <taxon>Clostridia</taxon>
        <taxon>Eubacteriales</taxon>
        <taxon>Oscillospiraceae</taxon>
        <taxon>Thermoclostridium</taxon>
    </lineage>
</organism>
<feature type="transmembrane region" description="Helical" evidence="1">
    <location>
        <begin position="36"/>
        <end position="55"/>
    </location>
</feature>
<feature type="transmembrane region" description="Helical" evidence="1">
    <location>
        <begin position="120"/>
        <end position="142"/>
    </location>
</feature>
<feature type="transmembrane region" description="Helical" evidence="1">
    <location>
        <begin position="61"/>
        <end position="82"/>
    </location>
</feature>
<dbReference type="Proteomes" id="UP000324781">
    <property type="component" value="Unassembled WGS sequence"/>
</dbReference>
<feature type="transmembrane region" description="Helical" evidence="1">
    <location>
        <begin position="173"/>
        <end position="192"/>
    </location>
</feature>
<proteinExistence type="predicted"/>
<feature type="transmembrane region" description="Helical" evidence="1">
    <location>
        <begin position="94"/>
        <end position="114"/>
    </location>
</feature>
<dbReference type="AlphaFoldDB" id="A0A1M6FBU7"/>
<name>A0A1M6FBU7_9FIRM</name>
<protein>
    <submittedName>
        <fullName evidence="2">Uncharacterized protein</fullName>
    </submittedName>
</protein>
<keyword evidence="3" id="KW-1185">Reference proteome</keyword>
<dbReference type="RefSeq" id="WP_149678466.1">
    <property type="nucleotide sequence ID" value="NZ_DAONMB010000039.1"/>
</dbReference>
<feature type="transmembrane region" description="Helical" evidence="1">
    <location>
        <begin position="149"/>
        <end position="167"/>
    </location>
</feature>
<dbReference type="EMBL" id="FQZP01000016">
    <property type="protein sequence ID" value="SHI95145.1"/>
    <property type="molecule type" value="Genomic_DNA"/>
</dbReference>
<keyword evidence="1" id="KW-1133">Transmembrane helix</keyword>
<accession>A0A1M6FBU7</accession>
<sequence>MFYLSFQNQIQLLLLLVFSSYVFLSGLSVGPKDPRLKAMALSFAIPLILGSYSFLAGPHNIHIASLYLDLSWFLLILALTLVSLIRSSSDFLRFLHPLLILLPMAAIFMQAMLLELDCRFYMWYFTLALAAIQLLLTIARLVGRNHSRLMLHLGVFLMTLSFALSLSDILIPPLIHGSAAAGLSLCALYFYMHTYGRLKAEHNRKIQAPERQ</sequence>